<organism evidence="1 2">
    <name type="scientific">Deinococcus taklimakanensis</name>
    <dbReference type="NCBI Taxonomy" id="536443"/>
    <lineage>
        <taxon>Bacteria</taxon>
        <taxon>Thermotogati</taxon>
        <taxon>Deinococcota</taxon>
        <taxon>Deinococci</taxon>
        <taxon>Deinococcales</taxon>
        <taxon>Deinococcaceae</taxon>
        <taxon>Deinococcus</taxon>
    </lineage>
</organism>
<sequence>MTADALNVLLSLCAADALGAATEFKSPQTISARYGERFTTYQPGSVFGFAPGEATDDSQMTVATLLGYARNEGDAGVLRALRDWLSTSPPDVGGLTRAALAYGELTGGARAWEASGLNSAGNGGLMRIAAPFIAGFRGAALARESAVVTALTHADPRCVYASVFFTAFLETLSAGTAYEEAAQDALRVMEDMNPEAALLDAGVFDLHTLKAQSAFRAQSREARAQVRARVHSGLGGHLTSQSGFVLDTLEAAVKHAGAASWLACVEPAVLLGDDSDTVACVVAAAAGARGLNVPTGLLPELKLGHSWPGWASEWSAAVHLPGVVEGARAASAP</sequence>
<dbReference type="EMBL" id="JBHUMK010000010">
    <property type="protein sequence ID" value="MFD2608301.1"/>
    <property type="molecule type" value="Genomic_DNA"/>
</dbReference>
<dbReference type="InterPro" id="IPR036705">
    <property type="entry name" value="Ribosyl_crysJ1_sf"/>
</dbReference>
<dbReference type="RefSeq" id="WP_386842705.1">
    <property type="nucleotide sequence ID" value="NZ_JBHUMK010000010.1"/>
</dbReference>
<keyword evidence="2" id="KW-1185">Reference proteome</keyword>
<evidence type="ECO:0000313" key="1">
    <source>
        <dbReference type="EMBL" id="MFD2608301.1"/>
    </source>
</evidence>
<reference evidence="2" key="1">
    <citation type="journal article" date="2019" name="Int. J. Syst. Evol. Microbiol.">
        <title>The Global Catalogue of Microorganisms (GCM) 10K type strain sequencing project: providing services to taxonomists for standard genome sequencing and annotation.</title>
        <authorList>
            <consortium name="The Broad Institute Genomics Platform"/>
            <consortium name="The Broad Institute Genome Sequencing Center for Infectious Disease"/>
            <person name="Wu L."/>
            <person name="Ma J."/>
        </authorList>
    </citation>
    <scope>NUCLEOTIDE SEQUENCE [LARGE SCALE GENOMIC DNA]</scope>
    <source>
        <strain evidence="2">KCTC 33842</strain>
    </source>
</reference>
<dbReference type="SUPFAM" id="SSF101478">
    <property type="entry name" value="ADP-ribosylglycohydrolase"/>
    <property type="match status" value="1"/>
</dbReference>
<dbReference type="PANTHER" id="PTHR16222">
    <property type="entry name" value="ADP-RIBOSYLGLYCOHYDROLASE"/>
    <property type="match status" value="1"/>
</dbReference>
<protein>
    <submittedName>
        <fullName evidence="1">ADP-ribosylglycohydrolase family protein</fullName>
    </submittedName>
</protein>
<comment type="caution">
    <text evidence="1">The sequence shown here is derived from an EMBL/GenBank/DDBJ whole genome shotgun (WGS) entry which is preliminary data.</text>
</comment>
<gene>
    <name evidence="1" type="ORF">ACFSR9_02450</name>
</gene>
<proteinExistence type="predicted"/>
<dbReference type="Proteomes" id="UP001597475">
    <property type="component" value="Unassembled WGS sequence"/>
</dbReference>
<dbReference type="Pfam" id="PF03747">
    <property type="entry name" value="ADP_ribosyl_GH"/>
    <property type="match status" value="1"/>
</dbReference>
<dbReference type="Gene3D" id="1.10.4080.10">
    <property type="entry name" value="ADP-ribosylation/Crystallin J1"/>
    <property type="match status" value="1"/>
</dbReference>
<dbReference type="PANTHER" id="PTHR16222:SF12">
    <property type="entry name" value="ADP-RIBOSYLGLYCOHYDROLASE-RELATED"/>
    <property type="match status" value="1"/>
</dbReference>
<evidence type="ECO:0000313" key="2">
    <source>
        <dbReference type="Proteomes" id="UP001597475"/>
    </source>
</evidence>
<dbReference type="InterPro" id="IPR050792">
    <property type="entry name" value="ADP-ribosylglycohydrolase"/>
</dbReference>
<accession>A0ABW5NZ13</accession>
<name>A0ABW5NZ13_9DEIO</name>
<dbReference type="InterPro" id="IPR005502">
    <property type="entry name" value="Ribosyl_crysJ1"/>
</dbReference>